<dbReference type="GO" id="GO:0031177">
    <property type="term" value="F:phosphopantetheine binding"/>
    <property type="evidence" value="ECO:0007669"/>
    <property type="project" value="TreeGrafter"/>
</dbReference>
<dbReference type="Pfam" id="PF00501">
    <property type="entry name" value="AMP-binding"/>
    <property type="match status" value="1"/>
</dbReference>
<dbReference type="NCBIfam" id="TIGR01733">
    <property type="entry name" value="AA-adenyl-dom"/>
    <property type="match status" value="1"/>
</dbReference>
<keyword evidence="6" id="KW-1185">Reference proteome</keyword>
<dbReference type="Gene3D" id="3.30.300.30">
    <property type="match status" value="1"/>
</dbReference>
<proteinExistence type="predicted"/>
<dbReference type="InterPro" id="IPR000873">
    <property type="entry name" value="AMP-dep_synth/lig_dom"/>
</dbReference>
<evidence type="ECO:0000256" key="2">
    <source>
        <dbReference type="ARBA" id="ARBA00022450"/>
    </source>
</evidence>
<reference evidence="5 6" key="1">
    <citation type="submission" date="2016-09" db="EMBL/GenBank/DDBJ databases">
        <authorList>
            <person name="Reverchon S."/>
            <person name="Nasser W."/>
            <person name="Leonard S."/>
            <person name="Brochier C."/>
            <person name="Duprey A."/>
        </authorList>
    </citation>
    <scope>NUCLEOTIDE SEQUENCE [LARGE SCALE GENOMIC DNA]</scope>
    <source>
        <strain evidence="5 6">174/2</strain>
    </source>
</reference>
<evidence type="ECO:0000313" key="6">
    <source>
        <dbReference type="Proteomes" id="UP000294820"/>
    </source>
</evidence>
<dbReference type="Pfam" id="PF00975">
    <property type="entry name" value="Thioesterase"/>
    <property type="match status" value="1"/>
</dbReference>
<comment type="cofactor">
    <cofactor evidence="1">
        <name>pantetheine 4'-phosphate</name>
        <dbReference type="ChEBI" id="CHEBI:47942"/>
    </cofactor>
</comment>
<name>A0A375AFZ4_9GAMM</name>
<dbReference type="GO" id="GO:0044550">
    <property type="term" value="P:secondary metabolite biosynthetic process"/>
    <property type="evidence" value="ECO:0007669"/>
    <property type="project" value="TreeGrafter"/>
</dbReference>
<dbReference type="Gene3D" id="1.10.1200.10">
    <property type="entry name" value="ACP-like"/>
    <property type="match status" value="1"/>
</dbReference>
<dbReference type="InterPro" id="IPR006162">
    <property type="entry name" value="Ppantetheine_attach_site"/>
</dbReference>
<dbReference type="InterPro" id="IPR009081">
    <property type="entry name" value="PP-bd_ACP"/>
</dbReference>
<evidence type="ECO:0000256" key="3">
    <source>
        <dbReference type="ARBA" id="ARBA00022553"/>
    </source>
</evidence>
<keyword evidence="2" id="KW-0596">Phosphopantetheine</keyword>
<dbReference type="RefSeq" id="WP_035344932.1">
    <property type="nucleotide sequence ID" value="NZ_LT615367.1"/>
</dbReference>
<evidence type="ECO:0000259" key="4">
    <source>
        <dbReference type="PROSITE" id="PS50075"/>
    </source>
</evidence>
<dbReference type="KEGG" id="daq:DAQ1742_04255"/>
<dbReference type="InterPro" id="IPR001031">
    <property type="entry name" value="Thioesterase"/>
</dbReference>
<dbReference type="SUPFAM" id="SSF47336">
    <property type="entry name" value="ACP-like"/>
    <property type="match status" value="1"/>
</dbReference>
<dbReference type="InterPro" id="IPR036736">
    <property type="entry name" value="ACP-like_sf"/>
</dbReference>
<dbReference type="Gene3D" id="3.40.50.12780">
    <property type="entry name" value="N-terminal domain of ligase-like"/>
    <property type="match status" value="1"/>
</dbReference>
<dbReference type="InterPro" id="IPR029058">
    <property type="entry name" value="AB_hydrolase_fold"/>
</dbReference>
<dbReference type="PROSITE" id="PS00455">
    <property type="entry name" value="AMP_BINDING"/>
    <property type="match status" value="1"/>
</dbReference>
<dbReference type="PANTHER" id="PTHR45527:SF1">
    <property type="entry name" value="FATTY ACID SYNTHASE"/>
    <property type="match status" value="1"/>
</dbReference>
<dbReference type="EMBL" id="LT615367">
    <property type="protein sequence ID" value="SLM65012.1"/>
    <property type="molecule type" value="Genomic_DNA"/>
</dbReference>
<dbReference type="SUPFAM" id="SSF56801">
    <property type="entry name" value="Acetyl-CoA synthetase-like"/>
    <property type="match status" value="1"/>
</dbReference>
<dbReference type="Gene3D" id="3.40.50.1820">
    <property type="entry name" value="alpha/beta hydrolase"/>
    <property type="match status" value="1"/>
</dbReference>
<accession>A0A375AFZ4</accession>
<evidence type="ECO:0000256" key="1">
    <source>
        <dbReference type="ARBA" id="ARBA00001957"/>
    </source>
</evidence>
<sequence>MQTPISTICHVALNTPERTAIVHEATTVSFGELVHGAAELAIKLQALGVTPGCFVALYAEKNADWFTAMLAVQLCDAAYIPLDVSYPAERIAYCIENAGAQLVLTDSKHQPRIGGHTVILSELIDGTRSESARELLQRACARNASALPAYVIYTSGSTGQPKGVVVSQRALAFHMHWMNDEFRWSDEDVFIQKSSISFDASVWEYFAPLMSGARFVISGADPAEILENINHHHVTVAQFVPTVLRFINETGQAPGLKGLRLLFSGGEAITKALADALIAQTQAELVNLYGPTETTIQCCFYRYSPHHRIQGDALPIGNTLPGVSYEVVTAEGKHDGTQGELIISGPNVASGYINNPSATAEKFIVDSAGVPIRYRTGDIVRRADDGMLYFIGRRDHQIKLRGLRIEKDEIAKTAHAFSEAINATHLDVVNEDSLFMWLESQTGIDDEALRQHLSRTLPAWMIPSRFITLSAFPTLPNGKINVNALTAIRTNKIRPAGHQIPAGLEEFKARWSALVGDEVDIGESLLSQGVNSLHCVRAARMMLDSYHVNLSSAAIMNSGNLEKLYKMVCASPPAWQEKQVAQTPAVIPLSEPQQGILFSALNESEPLNWDLHYHVTIKHRTQDEILRALAVMSQRHPALRVRIKANPQGLFAQHIASPAECVPGILDATHASGVKKQGMSVIDNPLWKVISLAKRDEYLFIFHHVIFDGYSADIFFSELGAILSGQELSLESDLSFLQHCAASAAVAETSDLLWWERALSMVAEESRIAPEFRCGARLTPRGESLSVDLSPESHSAITRFSRQRGVTPFNLLLSTTALTLSEFIKKEAFCLGVPVFGRSAEEAGSLGNFVDVLPVPFRFGDKSEHLLEQACKTFAACLEHSAVSVNALIRRKVRSKGTGSRPLWQNTFVYNECGNAPDGLEWRYEHTESPKADSAFVITRSEKKTTLRLEYCSDILTPATADAMMSAWLRNLELHLSGNDDVVRQYAPSDDTLTEAAPVTVADADAAYLHEVLSLFRQYLGEEVNAQDDFFLSGGHSLLAIRILNALGKRYGKHLPSYLIFEGRNALNIAVSLKEIAEPGGNHRISGVAKLTEGQPGQHVWFIHPAGGALWCYQDIAEKLLPRQIGSYGIECVPDASTGKFINNINEMAQRYCLDMLDRDPAERYTIIGYSFGGNVAYEIGRLLTQHYGKRCKLILLDSHICAVKPFRQDDFTLSYATKFTEGKPHLLDINKLYPSSGAIDFAYIKSIGISTGHITADTPLADIESGLSMWLANNEAVHSHDPVGTFEGECLFIRATKNPSDSTSGWDNHLKKMKVVTVDAGHFDIYKSPATQDVASHLATFVNMESYV</sequence>
<evidence type="ECO:0000313" key="5">
    <source>
        <dbReference type="EMBL" id="SLM65012.1"/>
    </source>
</evidence>
<dbReference type="InterPro" id="IPR010071">
    <property type="entry name" value="AA_adenyl_dom"/>
</dbReference>
<dbReference type="GO" id="GO:0003824">
    <property type="term" value="F:catalytic activity"/>
    <property type="evidence" value="ECO:0007669"/>
    <property type="project" value="InterPro"/>
</dbReference>
<dbReference type="PROSITE" id="PS00012">
    <property type="entry name" value="PHOSPHOPANTETHEINE"/>
    <property type="match status" value="1"/>
</dbReference>
<feature type="domain" description="Carrier" evidence="4">
    <location>
        <begin position="1003"/>
        <end position="1077"/>
    </location>
</feature>
<dbReference type="Pfam" id="PF00668">
    <property type="entry name" value="Condensation"/>
    <property type="match status" value="1"/>
</dbReference>
<organism evidence="5 6">
    <name type="scientific">Dickeya aquatica</name>
    <dbReference type="NCBI Taxonomy" id="1401087"/>
    <lineage>
        <taxon>Bacteria</taxon>
        <taxon>Pseudomonadati</taxon>
        <taxon>Pseudomonadota</taxon>
        <taxon>Gammaproteobacteria</taxon>
        <taxon>Enterobacterales</taxon>
        <taxon>Pectobacteriaceae</taxon>
        <taxon>Dickeya</taxon>
    </lineage>
</organism>
<gene>
    <name evidence="5" type="ORF">DAQ1742_04255</name>
</gene>
<dbReference type="PANTHER" id="PTHR45527">
    <property type="entry name" value="NONRIBOSOMAL PEPTIDE SYNTHETASE"/>
    <property type="match status" value="1"/>
</dbReference>
<protein>
    <submittedName>
        <fullName evidence="5">Peptide synthetase</fullName>
    </submittedName>
</protein>
<keyword evidence="3" id="KW-0597">Phosphoprotein</keyword>
<dbReference type="SUPFAM" id="SSF53474">
    <property type="entry name" value="alpha/beta-Hydrolases"/>
    <property type="match status" value="1"/>
</dbReference>
<dbReference type="PROSITE" id="PS50075">
    <property type="entry name" value="CARRIER"/>
    <property type="match status" value="1"/>
</dbReference>
<dbReference type="InterPro" id="IPR001242">
    <property type="entry name" value="Condensation_dom"/>
</dbReference>
<dbReference type="CDD" id="cd05930">
    <property type="entry name" value="A_NRPS"/>
    <property type="match status" value="1"/>
</dbReference>
<dbReference type="Pfam" id="PF00550">
    <property type="entry name" value="PP-binding"/>
    <property type="match status" value="1"/>
</dbReference>
<dbReference type="GO" id="GO:0005737">
    <property type="term" value="C:cytoplasm"/>
    <property type="evidence" value="ECO:0007669"/>
    <property type="project" value="TreeGrafter"/>
</dbReference>
<dbReference type="InterPro" id="IPR023213">
    <property type="entry name" value="CAT-like_dom_sf"/>
</dbReference>
<dbReference type="InterPro" id="IPR045851">
    <property type="entry name" value="AMP-bd_C_sf"/>
</dbReference>
<dbReference type="Gene3D" id="3.30.559.10">
    <property type="entry name" value="Chloramphenicol acetyltransferase-like domain"/>
    <property type="match status" value="1"/>
</dbReference>
<dbReference type="Gene3D" id="3.30.559.30">
    <property type="entry name" value="Nonribosomal peptide synthetase, condensation domain"/>
    <property type="match status" value="1"/>
</dbReference>
<dbReference type="InterPro" id="IPR020845">
    <property type="entry name" value="AMP-binding_CS"/>
</dbReference>
<dbReference type="InterPro" id="IPR042099">
    <property type="entry name" value="ANL_N_sf"/>
</dbReference>
<dbReference type="GO" id="GO:0043041">
    <property type="term" value="P:amino acid activation for nonribosomal peptide biosynthetic process"/>
    <property type="evidence" value="ECO:0007669"/>
    <property type="project" value="TreeGrafter"/>
</dbReference>
<dbReference type="SUPFAM" id="SSF52777">
    <property type="entry name" value="CoA-dependent acyltransferases"/>
    <property type="match status" value="2"/>
</dbReference>
<dbReference type="Proteomes" id="UP000294820">
    <property type="component" value="Chromosome 1"/>
</dbReference>